<dbReference type="AlphaFoldDB" id="A0A1M4TSY7"/>
<evidence type="ECO:0000256" key="5">
    <source>
        <dbReference type="ARBA" id="ARBA00022840"/>
    </source>
</evidence>
<keyword evidence="4 10" id="KW-0547">Nucleotide-binding</keyword>
<dbReference type="PANTHER" id="PTHR43024">
    <property type="entry name" value="UDP-N-ACETYLMURAMOYL-TRIPEPTIDE--D-ALANYL-D-ALANINE LIGASE"/>
    <property type="match status" value="1"/>
</dbReference>
<dbReference type="SUPFAM" id="SSF63418">
    <property type="entry name" value="MurE/MurF N-terminal domain"/>
    <property type="match status" value="1"/>
</dbReference>
<protein>
    <recommendedName>
        <fullName evidence="10 11">UDP-N-acetylmuramoyl-tripeptide--D-alanyl-D-alanine ligase</fullName>
        <ecNumber evidence="10 11">6.3.2.10</ecNumber>
    </recommendedName>
    <alternativeName>
        <fullName evidence="10">D-alanyl-D-alanine-adding enzyme</fullName>
    </alternativeName>
</protein>
<feature type="domain" description="Mur ligase central" evidence="13">
    <location>
        <begin position="96"/>
        <end position="280"/>
    </location>
</feature>
<dbReference type="GO" id="GO:0008766">
    <property type="term" value="F:UDP-N-acetylmuramoylalanyl-D-glutamyl-2,6-diaminopimelate-D-alanyl-D-alanine ligase activity"/>
    <property type="evidence" value="ECO:0007669"/>
    <property type="project" value="RHEA"/>
</dbReference>
<evidence type="ECO:0000256" key="2">
    <source>
        <dbReference type="ARBA" id="ARBA00022598"/>
    </source>
</evidence>
<keyword evidence="15" id="KW-1185">Reference proteome</keyword>
<dbReference type="InterPro" id="IPR035911">
    <property type="entry name" value="MurE/MurF_N"/>
</dbReference>
<keyword evidence="1 10" id="KW-0963">Cytoplasm</keyword>
<feature type="domain" description="Mur ligase C-terminal" evidence="12">
    <location>
        <begin position="304"/>
        <end position="384"/>
    </location>
</feature>
<evidence type="ECO:0000256" key="10">
    <source>
        <dbReference type="HAMAP-Rule" id="MF_02019"/>
    </source>
</evidence>
<evidence type="ECO:0000256" key="3">
    <source>
        <dbReference type="ARBA" id="ARBA00022618"/>
    </source>
</evidence>
<evidence type="ECO:0000256" key="6">
    <source>
        <dbReference type="ARBA" id="ARBA00022960"/>
    </source>
</evidence>
<comment type="similarity">
    <text evidence="10">Belongs to the MurCDEF family. MurF subfamily.</text>
</comment>
<dbReference type="InterPro" id="IPR036615">
    <property type="entry name" value="Mur_ligase_C_dom_sf"/>
</dbReference>
<dbReference type="Pfam" id="PF02875">
    <property type="entry name" value="Mur_ligase_C"/>
    <property type="match status" value="1"/>
</dbReference>
<keyword evidence="7 10" id="KW-0573">Peptidoglycan synthesis</keyword>
<keyword evidence="5 10" id="KW-0067">ATP-binding</keyword>
<dbReference type="SUPFAM" id="SSF53623">
    <property type="entry name" value="MurD-like peptide ligases, catalytic domain"/>
    <property type="match status" value="1"/>
</dbReference>
<feature type="binding site" evidence="10">
    <location>
        <begin position="98"/>
        <end position="104"/>
    </location>
    <ligand>
        <name>ATP</name>
        <dbReference type="ChEBI" id="CHEBI:30616"/>
    </ligand>
</feature>
<dbReference type="HAMAP" id="MF_02019">
    <property type="entry name" value="MurF"/>
    <property type="match status" value="1"/>
</dbReference>
<evidence type="ECO:0000256" key="4">
    <source>
        <dbReference type="ARBA" id="ARBA00022741"/>
    </source>
</evidence>
<dbReference type="NCBIfam" id="TIGR01143">
    <property type="entry name" value="murF"/>
    <property type="match status" value="1"/>
</dbReference>
<dbReference type="GO" id="GO:0071555">
    <property type="term" value="P:cell wall organization"/>
    <property type="evidence" value="ECO:0007669"/>
    <property type="project" value="UniProtKB-KW"/>
</dbReference>
<sequence>MEIERLYEIFKQHPTITTDTRNCPKDSIFFALKGANFNGNEYAAKAIELGCSYAIVDEAKFADKSKNILLVDDTLKTLQDLAHLHRSKFTIPVIAITGSNGKTTSKELITAVLAKEFDVLSTQGNLNNHIGVPLTLLKMSKKHEIAVIEMGASHVGEIKVLAEIADPTFGLITNIGHAHIEGFGSYENIIKTKSELYDYIRTRKDGKIFIDANNELLVGLSDGLTTIQYGQGEGLFVRGKVVSNDPYMSFIWQFSKDDHLVRTHLIGEYNLSNVLAAVTIGKYFGVKKVKINEAITDYIPTNNRSQLKKTAKNTLVIDAYNANPTSMNAALQNFVKLAIPNKAVILGDMRELGPDAAMEHQTIVDLVTSNGIKDAFFIGENFNRTHTDLPKFKDLETFLSYLKEKPLVDKNILIKGSRGIQLEKCVDLL</sequence>
<dbReference type="Pfam" id="PF08245">
    <property type="entry name" value="Mur_ligase_M"/>
    <property type="match status" value="1"/>
</dbReference>
<evidence type="ECO:0000256" key="7">
    <source>
        <dbReference type="ARBA" id="ARBA00022984"/>
    </source>
</evidence>
<proteinExistence type="inferred from homology"/>
<dbReference type="InterPro" id="IPR036565">
    <property type="entry name" value="Mur-like_cat_sf"/>
</dbReference>
<dbReference type="PANTHER" id="PTHR43024:SF1">
    <property type="entry name" value="UDP-N-ACETYLMURAMOYL-TRIPEPTIDE--D-ALANYL-D-ALANINE LIGASE"/>
    <property type="match status" value="1"/>
</dbReference>
<dbReference type="GO" id="GO:0009252">
    <property type="term" value="P:peptidoglycan biosynthetic process"/>
    <property type="evidence" value="ECO:0007669"/>
    <property type="project" value="UniProtKB-UniRule"/>
</dbReference>
<dbReference type="OrthoDB" id="9801978at2"/>
<keyword evidence="8 10" id="KW-0131">Cell cycle</keyword>
<organism evidence="14 15">
    <name type="scientific">Dysgonomonas macrotermitis</name>
    <dbReference type="NCBI Taxonomy" id="1346286"/>
    <lineage>
        <taxon>Bacteria</taxon>
        <taxon>Pseudomonadati</taxon>
        <taxon>Bacteroidota</taxon>
        <taxon>Bacteroidia</taxon>
        <taxon>Bacteroidales</taxon>
        <taxon>Dysgonomonadaceae</taxon>
        <taxon>Dysgonomonas</taxon>
    </lineage>
</organism>
<comment type="subcellular location">
    <subcellularLocation>
        <location evidence="10 11">Cytoplasm</location>
    </subcellularLocation>
</comment>
<dbReference type="EC" id="6.3.2.10" evidence="10 11"/>
<dbReference type="Gene3D" id="3.40.1390.10">
    <property type="entry name" value="MurE/MurF, N-terminal domain"/>
    <property type="match status" value="1"/>
</dbReference>
<dbReference type="Gene3D" id="3.90.190.20">
    <property type="entry name" value="Mur ligase, C-terminal domain"/>
    <property type="match status" value="1"/>
</dbReference>
<accession>A0A1M4TSY7</accession>
<dbReference type="STRING" id="1346286.SAMN05444362_101409"/>
<dbReference type="UniPathway" id="UPA00219"/>
<dbReference type="InterPro" id="IPR013221">
    <property type="entry name" value="Mur_ligase_cen"/>
</dbReference>
<keyword evidence="9 10" id="KW-0961">Cell wall biogenesis/degradation</keyword>
<dbReference type="RefSeq" id="WP_062175492.1">
    <property type="nucleotide sequence ID" value="NZ_BBXL01000001.1"/>
</dbReference>
<keyword evidence="3 10" id="KW-0132">Cell division</keyword>
<dbReference type="GO" id="GO:0005524">
    <property type="term" value="F:ATP binding"/>
    <property type="evidence" value="ECO:0007669"/>
    <property type="project" value="UniProtKB-UniRule"/>
</dbReference>
<dbReference type="Gene3D" id="3.40.1190.10">
    <property type="entry name" value="Mur-like, catalytic domain"/>
    <property type="match status" value="1"/>
</dbReference>
<dbReference type="InterPro" id="IPR005863">
    <property type="entry name" value="UDP-N-AcMur_synth"/>
</dbReference>
<dbReference type="InterPro" id="IPR051046">
    <property type="entry name" value="MurCDEF_CellWall_CoF430Synth"/>
</dbReference>
<dbReference type="SUPFAM" id="SSF53244">
    <property type="entry name" value="MurD-like peptide ligases, peptide-binding domain"/>
    <property type="match status" value="1"/>
</dbReference>
<dbReference type="GO" id="GO:0047480">
    <property type="term" value="F:UDP-N-acetylmuramoyl-tripeptide-D-alanyl-D-alanine ligase activity"/>
    <property type="evidence" value="ECO:0007669"/>
    <property type="project" value="UniProtKB-UniRule"/>
</dbReference>
<evidence type="ECO:0000256" key="11">
    <source>
        <dbReference type="RuleBase" id="RU004136"/>
    </source>
</evidence>
<dbReference type="GO" id="GO:0051301">
    <property type="term" value="P:cell division"/>
    <property type="evidence" value="ECO:0007669"/>
    <property type="project" value="UniProtKB-KW"/>
</dbReference>
<evidence type="ECO:0000313" key="15">
    <source>
        <dbReference type="Proteomes" id="UP000184480"/>
    </source>
</evidence>
<dbReference type="GO" id="GO:0005737">
    <property type="term" value="C:cytoplasm"/>
    <property type="evidence" value="ECO:0007669"/>
    <property type="project" value="UniProtKB-SubCell"/>
</dbReference>
<keyword evidence="2 10" id="KW-0436">Ligase</keyword>
<evidence type="ECO:0000256" key="8">
    <source>
        <dbReference type="ARBA" id="ARBA00023306"/>
    </source>
</evidence>
<evidence type="ECO:0000259" key="13">
    <source>
        <dbReference type="Pfam" id="PF08245"/>
    </source>
</evidence>
<comment type="pathway">
    <text evidence="10 11">Cell wall biogenesis; peptidoglycan biosynthesis.</text>
</comment>
<keyword evidence="6 10" id="KW-0133">Cell shape</keyword>
<gene>
    <name evidence="10" type="primary">murF</name>
    <name evidence="14" type="ORF">SAMN05444362_101409</name>
</gene>
<name>A0A1M4TSY7_9BACT</name>
<dbReference type="InterPro" id="IPR004101">
    <property type="entry name" value="Mur_ligase_C"/>
</dbReference>
<evidence type="ECO:0000313" key="14">
    <source>
        <dbReference type="EMBL" id="SHE47514.1"/>
    </source>
</evidence>
<dbReference type="GO" id="GO:0008360">
    <property type="term" value="P:regulation of cell shape"/>
    <property type="evidence" value="ECO:0007669"/>
    <property type="project" value="UniProtKB-KW"/>
</dbReference>
<comment type="function">
    <text evidence="10 11">Involved in cell wall formation. Catalyzes the final step in the synthesis of UDP-N-acetylmuramoyl-pentapeptide, the precursor of murein.</text>
</comment>
<comment type="catalytic activity">
    <reaction evidence="10 11">
        <text>D-alanyl-D-alanine + UDP-N-acetyl-alpha-D-muramoyl-L-alanyl-gamma-D-glutamyl-meso-2,6-diaminopimelate + ATP = UDP-N-acetyl-alpha-D-muramoyl-L-alanyl-gamma-D-glutamyl-meso-2,6-diaminopimeloyl-D-alanyl-D-alanine + ADP + phosphate + H(+)</text>
        <dbReference type="Rhea" id="RHEA:28374"/>
        <dbReference type="ChEBI" id="CHEBI:15378"/>
        <dbReference type="ChEBI" id="CHEBI:30616"/>
        <dbReference type="ChEBI" id="CHEBI:43474"/>
        <dbReference type="ChEBI" id="CHEBI:57822"/>
        <dbReference type="ChEBI" id="CHEBI:61386"/>
        <dbReference type="ChEBI" id="CHEBI:83905"/>
        <dbReference type="ChEBI" id="CHEBI:456216"/>
        <dbReference type="EC" id="6.3.2.10"/>
    </reaction>
</comment>
<reference evidence="15" key="1">
    <citation type="submission" date="2016-11" db="EMBL/GenBank/DDBJ databases">
        <authorList>
            <person name="Varghese N."/>
            <person name="Submissions S."/>
        </authorList>
    </citation>
    <scope>NUCLEOTIDE SEQUENCE [LARGE SCALE GENOMIC DNA]</scope>
    <source>
        <strain evidence="15">DSM 27370</strain>
    </source>
</reference>
<dbReference type="EMBL" id="FQUC01000001">
    <property type="protein sequence ID" value="SHE47514.1"/>
    <property type="molecule type" value="Genomic_DNA"/>
</dbReference>
<evidence type="ECO:0000256" key="1">
    <source>
        <dbReference type="ARBA" id="ARBA00022490"/>
    </source>
</evidence>
<evidence type="ECO:0000256" key="9">
    <source>
        <dbReference type="ARBA" id="ARBA00023316"/>
    </source>
</evidence>
<dbReference type="Proteomes" id="UP000184480">
    <property type="component" value="Unassembled WGS sequence"/>
</dbReference>
<evidence type="ECO:0000259" key="12">
    <source>
        <dbReference type="Pfam" id="PF02875"/>
    </source>
</evidence>